<reference evidence="2" key="1">
    <citation type="submission" date="2015-09" db="EMBL/GenBank/DDBJ databases">
        <authorList>
            <consortium name="Pathogen Informatics"/>
        </authorList>
    </citation>
    <scope>NUCLEOTIDE SEQUENCE [LARGE SCALE GENOMIC DNA]</scope>
    <source>
        <strain evidence="2">Lake Konstanz</strain>
    </source>
</reference>
<organism evidence="1 2">
    <name type="scientific">Bodo saltans</name>
    <name type="common">Flagellated protozoan</name>
    <dbReference type="NCBI Taxonomy" id="75058"/>
    <lineage>
        <taxon>Eukaryota</taxon>
        <taxon>Discoba</taxon>
        <taxon>Euglenozoa</taxon>
        <taxon>Kinetoplastea</taxon>
        <taxon>Metakinetoplastina</taxon>
        <taxon>Eubodonida</taxon>
        <taxon>Bodonidae</taxon>
        <taxon>Bodo</taxon>
    </lineage>
</organism>
<name>A0A0S4IUG4_BODSA</name>
<keyword evidence="2" id="KW-1185">Reference proteome</keyword>
<dbReference type="GO" id="GO:0017076">
    <property type="term" value="F:purine nucleotide binding"/>
    <property type="evidence" value="ECO:0007669"/>
    <property type="project" value="InterPro"/>
</dbReference>
<dbReference type="InterPro" id="IPR008210">
    <property type="entry name" value="PEP_carboxykinase_N"/>
</dbReference>
<gene>
    <name evidence="1" type="ORF">BSAL_67095</name>
</gene>
<dbReference type="OrthoDB" id="275771at2759"/>
<dbReference type="OMA" id="SIPMKCA"/>
<evidence type="ECO:0000313" key="2">
    <source>
        <dbReference type="Proteomes" id="UP000051952"/>
    </source>
</evidence>
<accession>A0A0S4IUG4</accession>
<dbReference type="VEuPathDB" id="TriTrypDB:BSAL_67095"/>
<proteinExistence type="predicted"/>
<dbReference type="AlphaFoldDB" id="A0A0S4IUG4"/>
<dbReference type="Proteomes" id="UP000051952">
    <property type="component" value="Unassembled WGS sequence"/>
</dbReference>
<evidence type="ECO:0000313" key="1">
    <source>
        <dbReference type="EMBL" id="CUF91205.1"/>
    </source>
</evidence>
<dbReference type="GO" id="GO:0006094">
    <property type="term" value="P:gluconeogenesis"/>
    <property type="evidence" value="ECO:0007669"/>
    <property type="project" value="InterPro"/>
</dbReference>
<dbReference type="GO" id="GO:0004611">
    <property type="term" value="F:phosphoenolpyruvate carboxykinase activity"/>
    <property type="evidence" value="ECO:0007669"/>
    <property type="project" value="InterPro"/>
</dbReference>
<dbReference type="EMBL" id="CYKH01000445">
    <property type="protein sequence ID" value="CUF91205.1"/>
    <property type="molecule type" value="Genomic_DNA"/>
</dbReference>
<sequence length="565" mass="62512">MNETLGTRTGGQAGQKALLNDIAGNMDSHDDTRFANFRNELIPKAAAAPAQSYLNGMYRWGFHSLSMFKLANEDTGPWWNANTSTFVSNWTQIGDMANAGMWSGVWRYTYGCGQHNLRPYNARGRAWGRKFNKTSRALSVDYKDKLSATPAQKFTFPHTKEHQAHHRFKNPQLQGFTDIEPLQGKRLLREVQYHLGEGLRYYLIDGVFGSFNGSSTTYRILTDNPTSAYFASLAAIRKVNYVTSEEALLTKRVQQAPEDEWTWRRPSVILYHAPSFGFEQPRIVEEFGGPRPQDFGLTTPKFVALEPYSIPMKGIVGAEPKAETLLDTIAFLCARWGYYADEKNHITLKGDAVISKDGTVTVVIGDKSDALKSSPNLFGAHHLRLDSNYVSRAWDVTSVPLTASTATTATDLVEVNEKRVQKALPTRLGLDSAVSHRFFNRRRVAQHGYKRPFNYTDDAATRADQAGHLFNGAEKNKLNAYAPRVNAVGLGSVNVVVAGDKASTSVADVVAAIVENLKTEAFLYAEPEKLSKTLADVLAKAKSVKVVPKAASVAEFEKLAKTGSL</sequence>
<protein>
    <submittedName>
        <fullName evidence="1">Uncharacterized protein</fullName>
    </submittedName>
</protein>
<dbReference type="SUPFAM" id="SSF68923">
    <property type="entry name" value="PEP carboxykinase N-terminal domain"/>
    <property type="match status" value="1"/>
</dbReference>